<gene>
    <name evidence="3" type="ORF">AB0E65_03735</name>
</gene>
<evidence type="ECO:0000256" key="1">
    <source>
        <dbReference type="SAM" id="MobiDB-lite"/>
    </source>
</evidence>
<feature type="domain" description="DUF317" evidence="2">
    <location>
        <begin position="154"/>
        <end position="220"/>
    </location>
</feature>
<keyword evidence="4" id="KW-1185">Reference proteome</keyword>
<evidence type="ECO:0000313" key="4">
    <source>
        <dbReference type="Proteomes" id="UP001550850"/>
    </source>
</evidence>
<name>A0ABV2YC90_9ACTN</name>
<sequence length="286" mass="31456">MPHPDDLDGDVYVSPRHLAGSTHTGDPALEPLRALGWELRHDDLGNAYLNAPDRKVRLGYLPEGDDDGLWRINAYRDAFAQPAWGVCFNDSCPTEFVTAFTTALATAYQEGPESYLARPLVGSEDRDPFLGVVPLLQRGWVIDRPRWGVFAIDSPDGLAHLEYTTGDLDPAAELTTRDARWHLWAGTSVNRPYWYATASTDTPVPLLAAVTDSVSDPAPLLRWKQDGHSYQAAAHVTPITQPRPRVPTPLEASRAAHHRPVALASSSILRWTTSTSTGRRTHGPGR</sequence>
<evidence type="ECO:0000313" key="3">
    <source>
        <dbReference type="EMBL" id="MEU3553342.1"/>
    </source>
</evidence>
<proteinExistence type="predicted"/>
<comment type="caution">
    <text evidence="3">The sequence shown here is derived from an EMBL/GenBank/DDBJ whole genome shotgun (WGS) entry which is preliminary data.</text>
</comment>
<dbReference type="EMBL" id="JBEZUR010000003">
    <property type="protein sequence ID" value="MEU3553342.1"/>
    <property type="molecule type" value="Genomic_DNA"/>
</dbReference>
<dbReference type="RefSeq" id="WP_108952679.1">
    <property type="nucleotide sequence ID" value="NZ_BEVZ01000002.1"/>
</dbReference>
<protein>
    <submittedName>
        <fullName evidence="3">DUF317 domain-containing protein</fullName>
    </submittedName>
</protein>
<reference evidence="3 4" key="1">
    <citation type="submission" date="2024-06" db="EMBL/GenBank/DDBJ databases">
        <title>The Natural Products Discovery Center: Release of the First 8490 Sequenced Strains for Exploring Actinobacteria Biosynthetic Diversity.</title>
        <authorList>
            <person name="Kalkreuter E."/>
            <person name="Kautsar S.A."/>
            <person name="Yang D."/>
            <person name="Bader C.D."/>
            <person name="Teijaro C.N."/>
            <person name="Fluegel L."/>
            <person name="Davis C.M."/>
            <person name="Simpson J.R."/>
            <person name="Lauterbach L."/>
            <person name="Steele A.D."/>
            <person name="Gui C."/>
            <person name="Meng S."/>
            <person name="Li G."/>
            <person name="Viehrig K."/>
            <person name="Ye F."/>
            <person name="Su P."/>
            <person name="Kiefer A.F."/>
            <person name="Nichols A."/>
            <person name="Cepeda A.J."/>
            <person name="Yan W."/>
            <person name="Fan B."/>
            <person name="Jiang Y."/>
            <person name="Adhikari A."/>
            <person name="Zheng C.-J."/>
            <person name="Schuster L."/>
            <person name="Cowan T.M."/>
            <person name="Smanski M.J."/>
            <person name="Chevrette M.G."/>
            <person name="De Carvalho L.P.S."/>
            <person name="Shen B."/>
        </authorList>
    </citation>
    <scope>NUCLEOTIDE SEQUENCE [LARGE SCALE GENOMIC DNA]</scope>
    <source>
        <strain evidence="3 4">NPDC038104</strain>
    </source>
</reference>
<dbReference type="Proteomes" id="UP001550850">
    <property type="component" value="Unassembled WGS sequence"/>
</dbReference>
<accession>A0ABV2YC90</accession>
<evidence type="ECO:0000259" key="2">
    <source>
        <dbReference type="Pfam" id="PF03771"/>
    </source>
</evidence>
<organism evidence="3 4">
    <name type="scientific">Streptomyces fragilis</name>
    <dbReference type="NCBI Taxonomy" id="67301"/>
    <lineage>
        <taxon>Bacteria</taxon>
        <taxon>Bacillati</taxon>
        <taxon>Actinomycetota</taxon>
        <taxon>Actinomycetes</taxon>
        <taxon>Kitasatosporales</taxon>
        <taxon>Streptomycetaceae</taxon>
        <taxon>Streptomyces</taxon>
    </lineage>
</organism>
<dbReference type="Pfam" id="PF03771">
    <property type="entry name" value="SPDY"/>
    <property type="match status" value="2"/>
</dbReference>
<feature type="domain" description="DUF317" evidence="2">
    <location>
        <begin position="51"/>
        <end position="107"/>
    </location>
</feature>
<feature type="region of interest" description="Disordered" evidence="1">
    <location>
        <begin position="1"/>
        <end position="25"/>
    </location>
</feature>
<dbReference type="InterPro" id="IPR005523">
    <property type="entry name" value="DUF317_SPDY"/>
</dbReference>